<dbReference type="GO" id="GO:0016020">
    <property type="term" value="C:membrane"/>
    <property type="evidence" value="ECO:0007669"/>
    <property type="project" value="UniProtKB-SubCell"/>
</dbReference>
<feature type="domain" description="NADH:quinone oxidoreductase/Mrp antiporter transmembrane" evidence="6">
    <location>
        <begin position="133"/>
        <end position="407"/>
    </location>
</feature>
<accession>A0A401H9J6</accession>
<feature type="transmembrane region" description="Helical" evidence="5">
    <location>
        <begin position="320"/>
        <end position="339"/>
    </location>
</feature>
<name>A0A401H9J6_AERPX</name>
<evidence type="ECO:0000256" key="4">
    <source>
        <dbReference type="ARBA" id="ARBA00023136"/>
    </source>
</evidence>
<feature type="transmembrane region" description="Helical" evidence="5">
    <location>
        <begin position="436"/>
        <end position="457"/>
    </location>
</feature>
<dbReference type="EMBL" id="BDMD01000039">
    <property type="protein sequence ID" value="GBF09038.1"/>
    <property type="molecule type" value="Genomic_DNA"/>
</dbReference>
<gene>
    <name evidence="7" type="ORF">apy_07630</name>
</gene>
<feature type="transmembrane region" description="Helical" evidence="5">
    <location>
        <begin position="41"/>
        <end position="62"/>
    </location>
</feature>
<proteinExistence type="predicted"/>
<evidence type="ECO:0000256" key="1">
    <source>
        <dbReference type="ARBA" id="ARBA00004141"/>
    </source>
</evidence>
<feature type="transmembrane region" description="Helical" evidence="5">
    <location>
        <begin position="229"/>
        <end position="250"/>
    </location>
</feature>
<dbReference type="AlphaFoldDB" id="A0A401H9J6"/>
<feature type="transmembrane region" description="Helical" evidence="5">
    <location>
        <begin position="360"/>
        <end position="383"/>
    </location>
</feature>
<keyword evidence="2 5" id="KW-0812">Transmembrane</keyword>
<dbReference type="Pfam" id="PF00361">
    <property type="entry name" value="Proton_antipo_M"/>
    <property type="match status" value="1"/>
</dbReference>
<evidence type="ECO:0000259" key="6">
    <source>
        <dbReference type="Pfam" id="PF00361"/>
    </source>
</evidence>
<comment type="caution">
    <text evidence="7">The sequence shown here is derived from an EMBL/GenBank/DDBJ whole genome shotgun (WGS) entry which is preliminary data.</text>
</comment>
<feature type="transmembrane region" description="Helical" evidence="5">
    <location>
        <begin position="82"/>
        <end position="100"/>
    </location>
</feature>
<feature type="transmembrane region" description="Helical" evidence="5">
    <location>
        <begin position="262"/>
        <end position="280"/>
    </location>
</feature>
<reference evidence="7 8" key="1">
    <citation type="submission" date="2017-02" db="EMBL/GenBank/DDBJ databases">
        <title>isolation and characterization of a novel temperate virus Aeropyrum globular virus 1 infecting hyperthermophilic archaeon Aeropyrum.</title>
        <authorList>
            <person name="Yumiya M."/>
            <person name="Yoshida T."/>
            <person name="Sako Y."/>
        </authorList>
    </citation>
    <scope>NUCLEOTIDE SEQUENCE [LARGE SCALE GENOMIC DNA]</scope>
    <source>
        <strain evidence="7 8">YK1-12-2013</strain>
    </source>
</reference>
<dbReference type="InterPro" id="IPR001750">
    <property type="entry name" value="ND/Mrp_TM"/>
</dbReference>
<evidence type="ECO:0000313" key="7">
    <source>
        <dbReference type="EMBL" id="GBF09038.1"/>
    </source>
</evidence>
<feature type="transmembrane region" description="Helical" evidence="5">
    <location>
        <begin position="195"/>
        <end position="217"/>
    </location>
</feature>
<dbReference type="OrthoDB" id="29144at2157"/>
<dbReference type="RefSeq" id="WP_131160049.1">
    <property type="nucleotide sequence ID" value="NZ_BDMD01000039.1"/>
</dbReference>
<evidence type="ECO:0000256" key="3">
    <source>
        <dbReference type="ARBA" id="ARBA00022989"/>
    </source>
</evidence>
<dbReference type="Proteomes" id="UP000291213">
    <property type="component" value="Unassembled WGS sequence"/>
</dbReference>
<feature type="transmembrane region" description="Helical" evidence="5">
    <location>
        <begin position="164"/>
        <end position="183"/>
    </location>
</feature>
<evidence type="ECO:0000256" key="2">
    <source>
        <dbReference type="ARBA" id="ARBA00022692"/>
    </source>
</evidence>
<evidence type="ECO:0000313" key="8">
    <source>
        <dbReference type="Proteomes" id="UP000291213"/>
    </source>
</evidence>
<feature type="transmembrane region" description="Helical" evidence="5">
    <location>
        <begin position="292"/>
        <end position="314"/>
    </location>
</feature>
<keyword evidence="4 5" id="KW-0472">Membrane</keyword>
<comment type="subcellular location">
    <subcellularLocation>
        <location evidence="1">Membrane</location>
        <topology evidence="1">Multi-pass membrane protein</topology>
    </subcellularLocation>
</comment>
<sequence length="461" mass="48359">MVSPGLVGNAVMALIYGNLALAIIIPAVYVASPGLRRYIQALTAVAVLAFLLAAIATVYHVFAYGNLTVANNMIVHDKLSSVMLLGAALAAALAYIQAYYKAEEWPTHPGYYGLLPLTFFGTFFLMGSLSPLLILASWLVLSVATYIIAGLPGDRDSVAAAVRYIYVGTLATLFIAVWIAAFYTGLRPPLALEALAVVAIMASIGFKLGAFPFHWWVPNVYGRADGRAIAIVAGVAKLAFLGILVRLVYTLSGGLTPFEADALALLIAASAVATMTLGNVSALNTGDLRAMLAYSSIAQTGYLLVGMVAVANLMSAGLNPSIALAGIGLQAVAYAVAKAPLFSLAAETGGRVKGILRGDWVSAVSVAVLLASLLGVPPLVGFWGKLYMFLPATSYSSILVLLALVNSGVSSVYYIRFLRDALDEAEEPPRISEESRYVLVLAALITTIIGLAAPLIVNSFF</sequence>
<evidence type="ECO:0000256" key="5">
    <source>
        <dbReference type="SAM" id="Phobius"/>
    </source>
</evidence>
<dbReference type="PANTHER" id="PTHR22773">
    <property type="entry name" value="NADH DEHYDROGENASE"/>
    <property type="match status" value="1"/>
</dbReference>
<organism evidence="7 8">
    <name type="scientific">Aeropyrum pernix</name>
    <dbReference type="NCBI Taxonomy" id="56636"/>
    <lineage>
        <taxon>Archaea</taxon>
        <taxon>Thermoproteota</taxon>
        <taxon>Thermoprotei</taxon>
        <taxon>Desulfurococcales</taxon>
        <taxon>Desulfurococcaceae</taxon>
        <taxon>Aeropyrum</taxon>
    </lineage>
</organism>
<feature type="transmembrane region" description="Helical" evidence="5">
    <location>
        <begin position="6"/>
        <end position="29"/>
    </location>
</feature>
<feature type="transmembrane region" description="Helical" evidence="5">
    <location>
        <begin position="395"/>
        <end position="415"/>
    </location>
</feature>
<protein>
    <submittedName>
        <fullName evidence="7">NuoN homolog</fullName>
    </submittedName>
</protein>
<keyword evidence="3 5" id="KW-1133">Transmembrane helix</keyword>
<dbReference type="NCBIfam" id="NF004445">
    <property type="entry name" value="PRK05777.2-3"/>
    <property type="match status" value="1"/>
</dbReference>